<keyword evidence="3" id="KW-1185">Reference proteome</keyword>
<accession>A0A803NFA5</accession>
<evidence type="ECO:0000313" key="3">
    <source>
        <dbReference type="Proteomes" id="UP000596661"/>
    </source>
</evidence>
<dbReference type="EnsemblPlants" id="evm.model.01.1022">
    <property type="protein sequence ID" value="cds.evm.model.01.1022"/>
    <property type="gene ID" value="evm.TU.01.1022"/>
</dbReference>
<feature type="transmembrane region" description="Helical" evidence="1">
    <location>
        <begin position="104"/>
        <end position="127"/>
    </location>
</feature>
<keyword evidence="1" id="KW-0812">Transmembrane</keyword>
<dbReference type="Gramene" id="evm.model.01.1022">
    <property type="protein sequence ID" value="cds.evm.model.01.1022"/>
    <property type="gene ID" value="evm.TU.01.1022"/>
</dbReference>
<dbReference type="EMBL" id="UZAU01000018">
    <property type="status" value="NOT_ANNOTATED_CDS"/>
    <property type="molecule type" value="Genomic_DNA"/>
</dbReference>
<reference evidence="2" key="2">
    <citation type="submission" date="2021-03" db="UniProtKB">
        <authorList>
            <consortium name="EnsemblPlants"/>
        </authorList>
    </citation>
    <scope>IDENTIFICATION</scope>
</reference>
<keyword evidence="1" id="KW-1133">Transmembrane helix</keyword>
<organism evidence="2 3">
    <name type="scientific">Cannabis sativa</name>
    <name type="common">Hemp</name>
    <name type="synonym">Marijuana</name>
    <dbReference type="NCBI Taxonomy" id="3483"/>
    <lineage>
        <taxon>Eukaryota</taxon>
        <taxon>Viridiplantae</taxon>
        <taxon>Streptophyta</taxon>
        <taxon>Embryophyta</taxon>
        <taxon>Tracheophyta</taxon>
        <taxon>Spermatophyta</taxon>
        <taxon>Magnoliopsida</taxon>
        <taxon>eudicotyledons</taxon>
        <taxon>Gunneridae</taxon>
        <taxon>Pentapetalae</taxon>
        <taxon>rosids</taxon>
        <taxon>fabids</taxon>
        <taxon>Rosales</taxon>
        <taxon>Cannabaceae</taxon>
        <taxon>Cannabis</taxon>
    </lineage>
</organism>
<proteinExistence type="predicted"/>
<evidence type="ECO:0000313" key="2">
    <source>
        <dbReference type="EnsemblPlants" id="cds.evm.model.01.1022"/>
    </source>
</evidence>
<keyword evidence="1" id="KW-0472">Membrane</keyword>
<dbReference type="Proteomes" id="UP000596661">
    <property type="component" value="Chromosome 1"/>
</dbReference>
<evidence type="ECO:0000256" key="1">
    <source>
        <dbReference type="SAM" id="Phobius"/>
    </source>
</evidence>
<dbReference type="AlphaFoldDB" id="A0A803NFA5"/>
<sequence>MRAAHQSPAREKLTSHAPAGCRLAGHTMFNLTGYVPASFVKSWPIPFMCCPTLVMANLYRWRLTLRGGGQPLSAFGGGAYARTLANHTSSSWPTYGRNLVGQTWWYNSLMARLTSFACCLAIFPYLVRRLYLAIAKVVLYMYSVLA</sequence>
<name>A0A803NFA5_CANSA</name>
<reference evidence="2" key="1">
    <citation type="submission" date="2018-11" db="EMBL/GenBank/DDBJ databases">
        <authorList>
            <person name="Grassa J C."/>
        </authorList>
    </citation>
    <scope>NUCLEOTIDE SEQUENCE [LARGE SCALE GENOMIC DNA]</scope>
</reference>
<protein>
    <submittedName>
        <fullName evidence="2">Uncharacterized protein</fullName>
    </submittedName>
</protein>